<name>A0A0C2F6U4_9BILA</name>
<keyword evidence="2" id="KW-1185">Reference proteome</keyword>
<dbReference type="PANTHER" id="PTHR16166">
    <property type="entry name" value="VACUOLAR PROTEIN SORTING-ASSOCIATED PROTEIN VPS13"/>
    <property type="match status" value="1"/>
</dbReference>
<reference evidence="1 2" key="1">
    <citation type="submission" date="2013-12" db="EMBL/GenBank/DDBJ databases">
        <title>Draft genome of the parsitic nematode Ancylostoma duodenale.</title>
        <authorList>
            <person name="Mitreva M."/>
        </authorList>
    </citation>
    <scope>NUCLEOTIDE SEQUENCE [LARGE SCALE GENOMIC DNA]</scope>
    <source>
        <strain evidence="1 2">Zhejiang</strain>
    </source>
</reference>
<dbReference type="OrthoDB" id="272810at2759"/>
<evidence type="ECO:0000313" key="1">
    <source>
        <dbReference type="EMBL" id="KIH44245.1"/>
    </source>
</evidence>
<dbReference type="EMBL" id="KN779215">
    <property type="protein sequence ID" value="KIH44245.1"/>
    <property type="molecule type" value="Genomic_DNA"/>
</dbReference>
<dbReference type="GO" id="GO:0006623">
    <property type="term" value="P:protein targeting to vacuole"/>
    <property type="evidence" value="ECO:0007669"/>
    <property type="project" value="TreeGrafter"/>
</dbReference>
<gene>
    <name evidence="1" type="ORF">ANCDUO_25735</name>
</gene>
<accession>A0A0C2F6U4</accession>
<dbReference type="PANTHER" id="PTHR16166:SF141">
    <property type="entry name" value="INTERMEMBRANE LIPID TRANSFER PROTEIN VPS13D"/>
    <property type="match status" value="1"/>
</dbReference>
<sequence length="183" mass="21529">IEIGRVLLKTERADLWLLDDFQGSSIPLLRVSLSNLSLDRQSEDRLVSSFALSADYFNQRVFGWEPMVEKWSVLRFLIAKKDNSRNVDLVAESRSTLDINITEQLMQQAMQFSSRWPAIRASFERDDFRYRFHLGFCHDNSLRAVEDIQLARTQQRKATVRWITVPKDKEHTFEFPARLLLYS</sequence>
<dbReference type="InterPro" id="IPR026847">
    <property type="entry name" value="VPS13"/>
</dbReference>
<protein>
    <submittedName>
        <fullName evidence="1">Uncharacterized protein</fullName>
    </submittedName>
</protein>
<organism evidence="1 2">
    <name type="scientific">Ancylostoma duodenale</name>
    <dbReference type="NCBI Taxonomy" id="51022"/>
    <lineage>
        <taxon>Eukaryota</taxon>
        <taxon>Metazoa</taxon>
        <taxon>Ecdysozoa</taxon>
        <taxon>Nematoda</taxon>
        <taxon>Chromadorea</taxon>
        <taxon>Rhabditida</taxon>
        <taxon>Rhabditina</taxon>
        <taxon>Rhabditomorpha</taxon>
        <taxon>Strongyloidea</taxon>
        <taxon>Ancylostomatidae</taxon>
        <taxon>Ancylostomatinae</taxon>
        <taxon>Ancylostoma</taxon>
    </lineage>
</organism>
<feature type="non-terminal residue" evidence="1">
    <location>
        <position position="183"/>
    </location>
</feature>
<proteinExistence type="predicted"/>
<evidence type="ECO:0000313" key="2">
    <source>
        <dbReference type="Proteomes" id="UP000054047"/>
    </source>
</evidence>
<dbReference type="GO" id="GO:0007005">
    <property type="term" value="P:mitochondrion organization"/>
    <property type="evidence" value="ECO:0007669"/>
    <property type="project" value="TreeGrafter"/>
</dbReference>
<dbReference type="GO" id="GO:0045053">
    <property type="term" value="P:protein retention in Golgi apparatus"/>
    <property type="evidence" value="ECO:0007669"/>
    <property type="project" value="TreeGrafter"/>
</dbReference>
<feature type="non-terminal residue" evidence="1">
    <location>
        <position position="1"/>
    </location>
</feature>
<dbReference type="AlphaFoldDB" id="A0A0C2F6U4"/>
<dbReference type="Proteomes" id="UP000054047">
    <property type="component" value="Unassembled WGS sequence"/>
</dbReference>